<gene>
    <name evidence="2" type="ORF">SAMN05421863_103714</name>
</gene>
<accession>A0A1I4S2U7</accession>
<keyword evidence="1" id="KW-1133">Transmembrane helix</keyword>
<protein>
    <submittedName>
        <fullName evidence="2">Uncharacterized protein</fullName>
    </submittedName>
</protein>
<dbReference type="AlphaFoldDB" id="A0A1I4S2U7"/>
<reference evidence="3" key="1">
    <citation type="submission" date="2016-10" db="EMBL/GenBank/DDBJ databases">
        <authorList>
            <person name="Varghese N."/>
            <person name="Submissions S."/>
        </authorList>
    </citation>
    <scope>NUCLEOTIDE SEQUENCE [LARGE SCALE GENOMIC DNA]</scope>
    <source>
        <strain evidence="3">Nm44</strain>
    </source>
</reference>
<dbReference type="Proteomes" id="UP000183287">
    <property type="component" value="Unassembled WGS sequence"/>
</dbReference>
<evidence type="ECO:0000256" key="1">
    <source>
        <dbReference type="SAM" id="Phobius"/>
    </source>
</evidence>
<name>A0A1I4S2U7_9PROT</name>
<organism evidence="2 3">
    <name type="scientific">Nitrosomonas communis</name>
    <dbReference type="NCBI Taxonomy" id="44574"/>
    <lineage>
        <taxon>Bacteria</taxon>
        <taxon>Pseudomonadati</taxon>
        <taxon>Pseudomonadota</taxon>
        <taxon>Betaproteobacteria</taxon>
        <taxon>Nitrosomonadales</taxon>
        <taxon>Nitrosomonadaceae</taxon>
        <taxon>Nitrosomonas</taxon>
    </lineage>
</organism>
<keyword evidence="3" id="KW-1185">Reference proteome</keyword>
<feature type="transmembrane region" description="Helical" evidence="1">
    <location>
        <begin position="25"/>
        <end position="50"/>
    </location>
</feature>
<keyword evidence="1" id="KW-0472">Membrane</keyword>
<keyword evidence="1" id="KW-0812">Transmembrane</keyword>
<evidence type="ECO:0000313" key="3">
    <source>
        <dbReference type="Proteomes" id="UP000183287"/>
    </source>
</evidence>
<dbReference type="EMBL" id="FOUB01000037">
    <property type="protein sequence ID" value="SFM58817.1"/>
    <property type="molecule type" value="Genomic_DNA"/>
</dbReference>
<evidence type="ECO:0000313" key="2">
    <source>
        <dbReference type="EMBL" id="SFM58817.1"/>
    </source>
</evidence>
<dbReference type="RefSeq" id="WP_074905992.1">
    <property type="nucleotide sequence ID" value="NZ_FOUB01000037.1"/>
</dbReference>
<sequence>MKYLSWGGVGNTLQNGSSEGFSFEFFLIGLGGAFCMVIGYVIFVLLLNYVCSKIFSQRIKDWWQKI</sequence>
<proteinExistence type="predicted"/>